<feature type="domain" description="Sigma-54 factor interaction" evidence="6">
    <location>
        <begin position="142"/>
        <end position="371"/>
    </location>
</feature>
<keyword evidence="2" id="KW-0067">ATP-binding</keyword>
<reference evidence="8" key="1">
    <citation type="journal article" date="2015" name="PeerJ">
        <title>First genomic representation of candidate bacterial phylum KSB3 points to enhanced environmental sensing as a trigger of wastewater bulking.</title>
        <authorList>
            <person name="Sekiguchi Y."/>
            <person name="Ohashi A."/>
            <person name="Parks D.H."/>
            <person name="Yamauchi T."/>
            <person name="Tyson G.W."/>
            <person name="Hugenholtz P."/>
        </authorList>
    </citation>
    <scope>NUCLEOTIDE SEQUENCE [LARGE SCALE GENOMIC DNA]</scope>
</reference>
<evidence type="ECO:0000256" key="3">
    <source>
        <dbReference type="ARBA" id="ARBA00023015"/>
    </source>
</evidence>
<dbReference type="Pfam" id="PF00072">
    <property type="entry name" value="Response_reg"/>
    <property type="match status" value="1"/>
</dbReference>
<dbReference type="STRING" id="1499966.U14_03259"/>
<dbReference type="InterPro" id="IPR011006">
    <property type="entry name" value="CheY-like_superfamily"/>
</dbReference>
<evidence type="ECO:0000256" key="1">
    <source>
        <dbReference type="ARBA" id="ARBA00022741"/>
    </source>
</evidence>
<sequence length="446" mass="50223">MTKTLLIIDDKIKLCEALAQAFQQQGYQTVIATSREDVITACASRPIHAALLDIKLGTQNGVDVLSELLQLHKHLPVIMMTGHASVETAVQSLKLGAFDYVKKPLDFHQLANLVENAIRLSALSEENQQLKDQLIDELSPRLITQTPKMLEVAEKAKKLAATDLPVLLLGENGTGKEVIADFLHINSPRNSRKMLKINCAAFPESLLDNELFGHEKGAYTGADAQFKGVFERADQSSLFLDEIGDMPLTIQAKILRALQNKEIRRLGGSQTIQVNVRFIAATNKDLQKLMEKERFREDLYYRLKAAVIKIPPLRERKDDISLLVHHFLAEFSRATATPGKTLSEAVRHEFSRYDWPGNVRELKNVVAYAAAISSGDTIELDDLPPDFLEFPEEIVPENMIDEVEKNLIIKMLQKTDYNKKRTAELLNIGRKTLYRKLEKYGITVPE</sequence>
<dbReference type="SUPFAM" id="SSF52172">
    <property type="entry name" value="CheY-like"/>
    <property type="match status" value="1"/>
</dbReference>
<feature type="modified residue" description="4-aspartylphosphate" evidence="5">
    <location>
        <position position="53"/>
    </location>
</feature>
<keyword evidence="4" id="KW-0804">Transcription</keyword>
<dbReference type="InterPro" id="IPR027417">
    <property type="entry name" value="P-loop_NTPase"/>
</dbReference>
<dbReference type="InterPro" id="IPR003593">
    <property type="entry name" value="AAA+_ATPase"/>
</dbReference>
<dbReference type="Pfam" id="PF25601">
    <property type="entry name" value="AAA_lid_14"/>
    <property type="match status" value="1"/>
</dbReference>
<dbReference type="GO" id="GO:0043565">
    <property type="term" value="F:sequence-specific DNA binding"/>
    <property type="evidence" value="ECO:0007669"/>
    <property type="project" value="InterPro"/>
</dbReference>
<evidence type="ECO:0000256" key="5">
    <source>
        <dbReference type="PROSITE-ProRule" id="PRU00169"/>
    </source>
</evidence>
<name>A0A081BNP7_9BACT</name>
<evidence type="ECO:0000259" key="6">
    <source>
        <dbReference type="PROSITE" id="PS50045"/>
    </source>
</evidence>
<dbReference type="SMART" id="SM00382">
    <property type="entry name" value="AAA"/>
    <property type="match status" value="1"/>
</dbReference>
<dbReference type="PROSITE" id="PS50045">
    <property type="entry name" value="SIGMA54_INTERACT_4"/>
    <property type="match status" value="1"/>
</dbReference>
<evidence type="ECO:0000259" key="7">
    <source>
        <dbReference type="PROSITE" id="PS50110"/>
    </source>
</evidence>
<dbReference type="Gene3D" id="1.10.8.60">
    <property type="match status" value="1"/>
</dbReference>
<evidence type="ECO:0000256" key="4">
    <source>
        <dbReference type="ARBA" id="ARBA00023163"/>
    </source>
</evidence>
<dbReference type="Pfam" id="PF00158">
    <property type="entry name" value="Sigma54_activat"/>
    <property type="match status" value="1"/>
</dbReference>
<dbReference type="InterPro" id="IPR058031">
    <property type="entry name" value="AAA_lid_NorR"/>
</dbReference>
<dbReference type="GO" id="GO:0000160">
    <property type="term" value="P:phosphorelay signal transduction system"/>
    <property type="evidence" value="ECO:0007669"/>
    <property type="project" value="InterPro"/>
</dbReference>
<dbReference type="SUPFAM" id="SSF52540">
    <property type="entry name" value="P-loop containing nucleoside triphosphate hydrolases"/>
    <property type="match status" value="1"/>
</dbReference>
<dbReference type="Gene3D" id="3.40.50.2300">
    <property type="match status" value="1"/>
</dbReference>
<dbReference type="Gene3D" id="1.10.10.60">
    <property type="entry name" value="Homeodomain-like"/>
    <property type="match status" value="1"/>
</dbReference>
<keyword evidence="5" id="KW-0597">Phosphoprotein</keyword>
<evidence type="ECO:0000313" key="8">
    <source>
        <dbReference type="EMBL" id="GAK52013.1"/>
    </source>
</evidence>
<dbReference type="Gene3D" id="3.40.50.300">
    <property type="entry name" value="P-loop containing nucleotide triphosphate hydrolases"/>
    <property type="match status" value="1"/>
</dbReference>
<protein>
    <submittedName>
        <fullName evidence="8">Two component, sigma54 specific, transcriptional regulator, Fis family</fullName>
    </submittedName>
</protein>
<proteinExistence type="predicted"/>
<dbReference type="AlphaFoldDB" id="A0A081BNP7"/>
<keyword evidence="1" id="KW-0547">Nucleotide-binding</keyword>
<dbReference type="PRINTS" id="PR01590">
    <property type="entry name" value="HTHFIS"/>
</dbReference>
<dbReference type="PROSITE" id="PS00688">
    <property type="entry name" value="SIGMA54_INTERACT_3"/>
    <property type="match status" value="1"/>
</dbReference>
<accession>A0A081BNP7</accession>
<dbReference type="EMBL" id="DF820458">
    <property type="protein sequence ID" value="GAK52013.1"/>
    <property type="molecule type" value="Genomic_DNA"/>
</dbReference>
<dbReference type="SUPFAM" id="SSF46689">
    <property type="entry name" value="Homeodomain-like"/>
    <property type="match status" value="1"/>
</dbReference>
<dbReference type="Pfam" id="PF02954">
    <property type="entry name" value="HTH_8"/>
    <property type="match status" value="1"/>
</dbReference>
<dbReference type="CDD" id="cd00009">
    <property type="entry name" value="AAA"/>
    <property type="match status" value="1"/>
</dbReference>
<organism evidence="8">
    <name type="scientific">Candidatus Moduliflexus flocculans</name>
    <dbReference type="NCBI Taxonomy" id="1499966"/>
    <lineage>
        <taxon>Bacteria</taxon>
        <taxon>Candidatus Moduliflexota</taxon>
        <taxon>Candidatus Moduliflexia</taxon>
        <taxon>Candidatus Moduliflexales</taxon>
        <taxon>Candidatus Moduliflexaceae</taxon>
    </lineage>
</organism>
<evidence type="ECO:0000256" key="2">
    <source>
        <dbReference type="ARBA" id="ARBA00022840"/>
    </source>
</evidence>
<dbReference type="InterPro" id="IPR009057">
    <property type="entry name" value="Homeodomain-like_sf"/>
</dbReference>
<keyword evidence="9" id="KW-1185">Reference proteome</keyword>
<dbReference type="FunFam" id="3.40.50.300:FF:000006">
    <property type="entry name" value="DNA-binding transcriptional regulator NtrC"/>
    <property type="match status" value="1"/>
</dbReference>
<evidence type="ECO:0000313" key="9">
    <source>
        <dbReference type="Proteomes" id="UP000030700"/>
    </source>
</evidence>
<dbReference type="GO" id="GO:0005524">
    <property type="term" value="F:ATP binding"/>
    <property type="evidence" value="ECO:0007669"/>
    <property type="project" value="UniProtKB-KW"/>
</dbReference>
<dbReference type="SMART" id="SM00448">
    <property type="entry name" value="REC"/>
    <property type="match status" value="1"/>
</dbReference>
<keyword evidence="3" id="KW-0805">Transcription regulation</keyword>
<dbReference type="InterPro" id="IPR002078">
    <property type="entry name" value="Sigma_54_int"/>
</dbReference>
<dbReference type="InterPro" id="IPR002197">
    <property type="entry name" value="HTH_Fis"/>
</dbReference>
<dbReference type="InterPro" id="IPR025944">
    <property type="entry name" value="Sigma_54_int_dom_CS"/>
</dbReference>
<feature type="domain" description="Response regulatory" evidence="7">
    <location>
        <begin position="4"/>
        <end position="118"/>
    </location>
</feature>
<dbReference type="Proteomes" id="UP000030700">
    <property type="component" value="Unassembled WGS sequence"/>
</dbReference>
<dbReference type="HOGENOM" id="CLU_000445_0_6_0"/>
<dbReference type="GO" id="GO:0006355">
    <property type="term" value="P:regulation of DNA-templated transcription"/>
    <property type="evidence" value="ECO:0007669"/>
    <property type="project" value="InterPro"/>
</dbReference>
<dbReference type="InterPro" id="IPR001789">
    <property type="entry name" value="Sig_transdc_resp-reg_receiver"/>
</dbReference>
<gene>
    <name evidence="8" type="ORF">U14_03259</name>
</gene>
<dbReference type="PANTHER" id="PTHR32071">
    <property type="entry name" value="TRANSCRIPTIONAL REGULATORY PROTEIN"/>
    <property type="match status" value="1"/>
</dbReference>
<dbReference type="PANTHER" id="PTHR32071:SF119">
    <property type="entry name" value="SIGMA L-DEPENDENT TRANSCRIPTIONAL REGULATOR YPLP-RELATED"/>
    <property type="match status" value="1"/>
</dbReference>
<dbReference type="PROSITE" id="PS50110">
    <property type="entry name" value="RESPONSE_REGULATORY"/>
    <property type="match status" value="1"/>
</dbReference>